<dbReference type="HOGENOM" id="CLU_2578702_0_0_1"/>
<proteinExistence type="predicted"/>
<dbReference type="InParanoid" id="A0A061GDX8"/>
<keyword evidence="3" id="KW-1185">Reference proteome</keyword>
<dbReference type="Gramene" id="EOY27362">
    <property type="protein sequence ID" value="EOY27362"/>
    <property type="gene ID" value="TCM_029224"/>
</dbReference>
<dbReference type="EMBL" id="CM001884">
    <property type="protein sequence ID" value="EOY27362.1"/>
    <property type="molecule type" value="Genomic_DNA"/>
</dbReference>
<name>A0A061GDX8_THECC</name>
<reference evidence="2 3" key="1">
    <citation type="journal article" date="2013" name="Genome Biol.">
        <title>The genome sequence of the most widely cultivated cacao type and its use to identify candidate genes regulating pod color.</title>
        <authorList>
            <person name="Motamayor J.C."/>
            <person name="Mockaitis K."/>
            <person name="Schmutz J."/>
            <person name="Haiminen N."/>
            <person name="Iii D.L."/>
            <person name="Cornejo O."/>
            <person name="Findley S.D."/>
            <person name="Zheng P."/>
            <person name="Utro F."/>
            <person name="Royaert S."/>
            <person name="Saski C."/>
            <person name="Jenkins J."/>
            <person name="Podicheti R."/>
            <person name="Zhao M."/>
            <person name="Scheffler B.E."/>
            <person name="Stack J.C."/>
            <person name="Feltus F.A."/>
            <person name="Mustiga G.M."/>
            <person name="Amores F."/>
            <person name="Phillips W."/>
            <person name="Marelli J.P."/>
            <person name="May G.D."/>
            <person name="Shapiro H."/>
            <person name="Ma J."/>
            <person name="Bustamante C.D."/>
            <person name="Schnell R.J."/>
            <person name="Main D."/>
            <person name="Gilbert D."/>
            <person name="Parida L."/>
            <person name="Kuhn D.N."/>
        </authorList>
    </citation>
    <scope>NUCLEOTIDE SEQUENCE [LARGE SCALE GENOMIC DNA]</scope>
    <source>
        <strain evidence="3">cv. Matina 1-6</strain>
    </source>
</reference>
<protein>
    <submittedName>
        <fullName evidence="2">Uncharacterized protein</fullName>
    </submittedName>
</protein>
<evidence type="ECO:0000256" key="1">
    <source>
        <dbReference type="SAM" id="MobiDB-lite"/>
    </source>
</evidence>
<feature type="region of interest" description="Disordered" evidence="1">
    <location>
        <begin position="57"/>
        <end position="81"/>
    </location>
</feature>
<feature type="compositionally biased region" description="Polar residues" evidence="1">
    <location>
        <begin position="64"/>
        <end position="81"/>
    </location>
</feature>
<evidence type="ECO:0000313" key="2">
    <source>
        <dbReference type="EMBL" id="EOY27362.1"/>
    </source>
</evidence>
<gene>
    <name evidence="2" type="ORF">TCM_029224</name>
</gene>
<organism evidence="2 3">
    <name type="scientific">Theobroma cacao</name>
    <name type="common">Cacao</name>
    <name type="synonym">Cocoa</name>
    <dbReference type="NCBI Taxonomy" id="3641"/>
    <lineage>
        <taxon>Eukaryota</taxon>
        <taxon>Viridiplantae</taxon>
        <taxon>Streptophyta</taxon>
        <taxon>Embryophyta</taxon>
        <taxon>Tracheophyta</taxon>
        <taxon>Spermatophyta</taxon>
        <taxon>Magnoliopsida</taxon>
        <taxon>eudicotyledons</taxon>
        <taxon>Gunneridae</taxon>
        <taxon>Pentapetalae</taxon>
        <taxon>rosids</taxon>
        <taxon>malvids</taxon>
        <taxon>Malvales</taxon>
        <taxon>Malvaceae</taxon>
        <taxon>Byttnerioideae</taxon>
        <taxon>Theobroma</taxon>
    </lineage>
</organism>
<dbReference type="Proteomes" id="UP000026915">
    <property type="component" value="Chromosome 6"/>
</dbReference>
<dbReference type="AlphaFoldDB" id="A0A061GDX8"/>
<accession>A0A061GDX8</accession>
<evidence type="ECO:0000313" key="3">
    <source>
        <dbReference type="Proteomes" id="UP000026915"/>
    </source>
</evidence>
<sequence>MLRRNEGLVFLSFLMDQYSTWGFPIIYGLKLEKQMVGLNQALVLGRCEPKFKLLKSENNEQQRHSTNMCNYDDQGNNHPYI</sequence>